<feature type="transmembrane region" description="Helical" evidence="1">
    <location>
        <begin position="6"/>
        <end position="30"/>
    </location>
</feature>
<keyword evidence="1" id="KW-0472">Membrane</keyword>
<evidence type="ECO:0000313" key="3">
    <source>
        <dbReference type="Proteomes" id="UP000176421"/>
    </source>
</evidence>
<dbReference type="STRING" id="1802206.A3D35_02760"/>
<evidence type="ECO:0000256" key="1">
    <source>
        <dbReference type="SAM" id="Phobius"/>
    </source>
</evidence>
<reference evidence="2 3" key="1">
    <citation type="journal article" date="2016" name="Nat. Commun.">
        <title>Thousands of microbial genomes shed light on interconnected biogeochemical processes in an aquifer system.</title>
        <authorList>
            <person name="Anantharaman K."/>
            <person name="Brown C.T."/>
            <person name="Hug L.A."/>
            <person name="Sharon I."/>
            <person name="Castelle C.J."/>
            <person name="Probst A.J."/>
            <person name="Thomas B.C."/>
            <person name="Singh A."/>
            <person name="Wilkins M.J."/>
            <person name="Karaoz U."/>
            <person name="Brodie E.L."/>
            <person name="Williams K.H."/>
            <person name="Hubbard S.S."/>
            <person name="Banfield J.F."/>
        </authorList>
    </citation>
    <scope>NUCLEOTIDE SEQUENCE [LARGE SCALE GENOMIC DNA]</scope>
</reference>
<proteinExistence type="predicted"/>
<evidence type="ECO:0000313" key="2">
    <source>
        <dbReference type="EMBL" id="OGZ69031.1"/>
    </source>
</evidence>
<keyword evidence="1" id="KW-1133">Transmembrane helix</keyword>
<feature type="transmembrane region" description="Helical" evidence="1">
    <location>
        <begin position="42"/>
        <end position="65"/>
    </location>
</feature>
<sequence>MIDYLFWGQIFFIALALLGWFILGWLVNYWKEKDESVWVVPAIHLFPYFLGIFLVSLAIAVYLGYRISY</sequence>
<dbReference type="Proteomes" id="UP000176421">
    <property type="component" value="Unassembled WGS sequence"/>
</dbReference>
<dbReference type="EMBL" id="MHOS01000015">
    <property type="protein sequence ID" value="OGZ69031.1"/>
    <property type="molecule type" value="Genomic_DNA"/>
</dbReference>
<dbReference type="AlphaFoldDB" id="A0A1G2I3L7"/>
<comment type="caution">
    <text evidence="2">The sequence shown here is derived from an EMBL/GenBank/DDBJ whole genome shotgun (WGS) entry which is preliminary data.</text>
</comment>
<organism evidence="2 3">
    <name type="scientific">Candidatus Staskawiczbacteria bacterium RIFCSPHIGHO2_02_FULL_34_9</name>
    <dbReference type="NCBI Taxonomy" id="1802206"/>
    <lineage>
        <taxon>Bacteria</taxon>
        <taxon>Candidatus Staskawicziibacteriota</taxon>
    </lineage>
</organism>
<name>A0A1G2I3L7_9BACT</name>
<keyword evidence="1" id="KW-0812">Transmembrane</keyword>
<gene>
    <name evidence="2" type="ORF">A3D35_02760</name>
</gene>
<accession>A0A1G2I3L7</accession>
<protein>
    <submittedName>
        <fullName evidence="2">Uncharacterized protein</fullName>
    </submittedName>
</protein>